<dbReference type="Proteomes" id="UP001620514">
    <property type="component" value="Unassembled WGS sequence"/>
</dbReference>
<organism evidence="1 2">
    <name type="scientific">Caballeronia udeis</name>
    <dbReference type="NCBI Taxonomy" id="1232866"/>
    <lineage>
        <taxon>Bacteria</taxon>
        <taxon>Pseudomonadati</taxon>
        <taxon>Pseudomonadota</taxon>
        <taxon>Betaproteobacteria</taxon>
        <taxon>Burkholderiales</taxon>
        <taxon>Burkholderiaceae</taxon>
        <taxon>Caballeronia</taxon>
    </lineage>
</organism>
<accession>A0ABW8N0V2</accession>
<reference evidence="1 2" key="1">
    <citation type="submission" date="2024-10" db="EMBL/GenBank/DDBJ databases">
        <authorList>
            <person name="Deangelis K."/>
            <person name="Huntemann M."/>
            <person name="Clum A."/>
            <person name="Wang J."/>
            <person name="Palaniappan K."/>
            <person name="Ritter S."/>
            <person name="Chen I.-M."/>
            <person name="Stamatis D."/>
            <person name="Reddy T."/>
            <person name="O'Malley R."/>
            <person name="Daum C."/>
            <person name="Ng V."/>
            <person name="Ivanova N."/>
            <person name="Kyrpides N."/>
            <person name="Woyke T."/>
        </authorList>
    </citation>
    <scope>NUCLEOTIDE SEQUENCE [LARGE SCALE GENOMIC DNA]</scope>
    <source>
        <strain evidence="1 2">GAS97</strain>
    </source>
</reference>
<reference evidence="1 2" key="2">
    <citation type="submission" date="2024-11" db="EMBL/GenBank/DDBJ databases">
        <title>Using genomics to understand microbial adaptation to soil warming.</title>
        <authorList>
            <person name="Deangelis K.M. PhD."/>
        </authorList>
    </citation>
    <scope>NUCLEOTIDE SEQUENCE [LARGE SCALE GENOMIC DNA]</scope>
    <source>
        <strain evidence="1 2">GAS97</strain>
    </source>
</reference>
<evidence type="ECO:0000313" key="2">
    <source>
        <dbReference type="Proteomes" id="UP001620514"/>
    </source>
</evidence>
<gene>
    <name evidence="1" type="ORF">ABH943_007649</name>
</gene>
<evidence type="ECO:0000313" key="1">
    <source>
        <dbReference type="EMBL" id="MFK4447612.1"/>
    </source>
</evidence>
<comment type="caution">
    <text evidence="1">The sequence shown here is derived from an EMBL/GenBank/DDBJ whole genome shotgun (WGS) entry which is preliminary data.</text>
</comment>
<dbReference type="EMBL" id="JBIYDN010000036">
    <property type="protein sequence ID" value="MFK4447612.1"/>
    <property type="molecule type" value="Genomic_DNA"/>
</dbReference>
<protein>
    <submittedName>
        <fullName evidence="1">Uncharacterized protein</fullName>
    </submittedName>
</protein>
<keyword evidence="2" id="KW-1185">Reference proteome</keyword>
<sequence>MKAIIGLIMRFDGAAPGTATFLVAIDVDIFDH</sequence>
<name>A0ABW8N0V2_9BURK</name>
<proteinExistence type="predicted"/>